<dbReference type="PANTHER" id="PTHR18898">
    <property type="entry name" value="NUCLEOPROTEIN TPR-RELATED"/>
    <property type="match status" value="1"/>
</dbReference>
<feature type="coiled-coil region" evidence="1">
    <location>
        <begin position="398"/>
        <end position="425"/>
    </location>
</feature>
<accession>A0AA39J781</accession>
<gene>
    <name evidence="4" type="ORF">EV420DRAFT_1280665</name>
</gene>
<evidence type="ECO:0000313" key="5">
    <source>
        <dbReference type="Proteomes" id="UP001175211"/>
    </source>
</evidence>
<dbReference type="Proteomes" id="UP001175211">
    <property type="component" value="Unassembled WGS sequence"/>
</dbReference>
<name>A0AA39J781_ARMTA</name>
<organism evidence="4 5">
    <name type="scientific">Armillaria tabescens</name>
    <name type="common">Ringless honey mushroom</name>
    <name type="synonym">Agaricus tabescens</name>
    <dbReference type="NCBI Taxonomy" id="1929756"/>
    <lineage>
        <taxon>Eukaryota</taxon>
        <taxon>Fungi</taxon>
        <taxon>Dikarya</taxon>
        <taxon>Basidiomycota</taxon>
        <taxon>Agaricomycotina</taxon>
        <taxon>Agaricomycetes</taxon>
        <taxon>Agaricomycetidae</taxon>
        <taxon>Agaricales</taxon>
        <taxon>Marasmiineae</taxon>
        <taxon>Physalacriaceae</taxon>
        <taxon>Desarmillaria</taxon>
    </lineage>
</organism>
<dbReference type="RefSeq" id="XP_060322594.1">
    <property type="nucleotide sequence ID" value="XM_060468214.1"/>
</dbReference>
<reference evidence="4" key="1">
    <citation type="submission" date="2023-06" db="EMBL/GenBank/DDBJ databases">
        <authorList>
            <consortium name="Lawrence Berkeley National Laboratory"/>
            <person name="Ahrendt S."/>
            <person name="Sahu N."/>
            <person name="Indic B."/>
            <person name="Wong-Bajracharya J."/>
            <person name="Merenyi Z."/>
            <person name="Ke H.-M."/>
            <person name="Monk M."/>
            <person name="Kocsube S."/>
            <person name="Drula E."/>
            <person name="Lipzen A."/>
            <person name="Balint B."/>
            <person name="Henrissat B."/>
            <person name="Andreopoulos B."/>
            <person name="Martin F.M."/>
            <person name="Harder C.B."/>
            <person name="Rigling D."/>
            <person name="Ford K.L."/>
            <person name="Foster G.D."/>
            <person name="Pangilinan J."/>
            <person name="Papanicolaou A."/>
            <person name="Barry K."/>
            <person name="LaButti K."/>
            <person name="Viragh M."/>
            <person name="Koriabine M."/>
            <person name="Yan M."/>
            <person name="Riley R."/>
            <person name="Champramary S."/>
            <person name="Plett K.L."/>
            <person name="Tsai I.J."/>
            <person name="Slot J."/>
            <person name="Sipos G."/>
            <person name="Plett J."/>
            <person name="Nagy L.G."/>
            <person name="Grigoriev I.V."/>
        </authorList>
    </citation>
    <scope>NUCLEOTIDE SEQUENCE</scope>
    <source>
        <strain evidence="4">CCBAS 213</strain>
    </source>
</reference>
<dbReference type="GO" id="GO:0017056">
    <property type="term" value="F:structural constituent of nuclear pore"/>
    <property type="evidence" value="ECO:0007669"/>
    <property type="project" value="TreeGrafter"/>
</dbReference>
<feature type="coiled-coil region" evidence="1">
    <location>
        <begin position="6"/>
        <end position="197"/>
    </location>
</feature>
<evidence type="ECO:0000313" key="4">
    <source>
        <dbReference type="EMBL" id="KAK0437437.1"/>
    </source>
</evidence>
<feature type="region of interest" description="Disordered" evidence="2">
    <location>
        <begin position="341"/>
        <end position="361"/>
    </location>
</feature>
<dbReference type="GO" id="GO:0005643">
    <property type="term" value="C:nuclear pore"/>
    <property type="evidence" value="ECO:0007669"/>
    <property type="project" value="TreeGrafter"/>
</dbReference>
<dbReference type="Pfam" id="PF07926">
    <property type="entry name" value="TPR_MLP1_2"/>
    <property type="match status" value="1"/>
</dbReference>
<dbReference type="GO" id="GO:0006606">
    <property type="term" value="P:protein import into nucleus"/>
    <property type="evidence" value="ECO:0007669"/>
    <property type="project" value="InterPro"/>
</dbReference>
<dbReference type="GO" id="GO:0006406">
    <property type="term" value="P:mRNA export from nucleus"/>
    <property type="evidence" value="ECO:0007669"/>
    <property type="project" value="TreeGrafter"/>
</dbReference>
<dbReference type="PANTHER" id="PTHR18898:SF2">
    <property type="entry name" value="NUCLEOPROTEIN TPR"/>
    <property type="match status" value="1"/>
</dbReference>
<sequence>MHNDLEQSGENDRRRLESQLQLLEAQVQDSRTQLTEEQDNAEELSKTWEALVGAETSKKHLEDRIEDLTRQVQGSEEKLAVYERRSGTLGVPHSGQDMSKEQQLEAEVAELRAELKIAKVDLQAAREQCQQFESISQAAEAALESLQSTHEQYRTTTEAQFTRLEACSENKAFQEKLEAAQRGAIQATAQLNELQKTFEIERTAWTNDKKTLEETIIDLSTSEKHSESDRTSREQEVRLQEERAKAAEERYSNELVAHAESRKAIEALNAQLATSQVAVHDSQVAADTATAKLAASERSWNKQKETLDAEVAEVRRRHQALAEHNKLLHGHLEDVSSQAARIKQAATSSDAPAGGGEGAIGDDAKLSELRSLVGYLRKDKNISELQLDLCKQENLRLSKQVEHLMETLNETRATLSEERERAVQTAASVPEAVSYIVMST</sequence>
<keyword evidence="1" id="KW-0175">Coiled coil</keyword>
<dbReference type="InterPro" id="IPR012929">
    <property type="entry name" value="Nucleoprot-TPR/MLP1-2_dom"/>
</dbReference>
<dbReference type="AlphaFoldDB" id="A0AA39J781"/>
<keyword evidence="5" id="KW-1185">Reference proteome</keyword>
<dbReference type="EMBL" id="JAUEPS010000110">
    <property type="protein sequence ID" value="KAK0437437.1"/>
    <property type="molecule type" value="Genomic_DNA"/>
</dbReference>
<evidence type="ECO:0000256" key="2">
    <source>
        <dbReference type="SAM" id="MobiDB-lite"/>
    </source>
</evidence>
<comment type="caution">
    <text evidence="4">The sequence shown here is derived from an EMBL/GenBank/DDBJ whole genome shotgun (WGS) entry which is preliminary data.</text>
</comment>
<feature type="domain" description="Nucleoprotein TPR/MLP1-2" evidence="3">
    <location>
        <begin position="208"/>
        <end position="335"/>
    </location>
</feature>
<proteinExistence type="predicted"/>
<evidence type="ECO:0000259" key="3">
    <source>
        <dbReference type="Pfam" id="PF07926"/>
    </source>
</evidence>
<evidence type="ECO:0000256" key="1">
    <source>
        <dbReference type="SAM" id="Coils"/>
    </source>
</evidence>
<dbReference type="GeneID" id="85351762"/>
<protein>
    <submittedName>
        <fullName evidence="4">TPR/MLP1/MLP2-like protein-domain-containing protein</fullName>
    </submittedName>
</protein>